<dbReference type="InterPro" id="IPR035906">
    <property type="entry name" value="MetI-like_sf"/>
</dbReference>
<feature type="transmembrane region" description="Helical" evidence="7">
    <location>
        <begin position="200"/>
        <end position="220"/>
    </location>
</feature>
<dbReference type="InterPro" id="IPR050366">
    <property type="entry name" value="BP-dependent_transpt_permease"/>
</dbReference>
<protein>
    <submittedName>
        <fullName evidence="9">ABC transporter permease</fullName>
    </submittedName>
</protein>
<evidence type="ECO:0000256" key="4">
    <source>
        <dbReference type="ARBA" id="ARBA00022692"/>
    </source>
</evidence>
<dbReference type="PANTHER" id="PTHR43386">
    <property type="entry name" value="OLIGOPEPTIDE TRANSPORT SYSTEM PERMEASE PROTEIN APPC"/>
    <property type="match status" value="1"/>
</dbReference>
<feature type="transmembrane region" description="Helical" evidence="7">
    <location>
        <begin position="245"/>
        <end position="270"/>
    </location>
</feature>
<evidence type="ECO:0000259" key="8">
    <source>
        <dbReference type="PROSITE" id="PS50928"/>
    </source>
</evidence>
<feature type="transmembrane region" description="Helical" evidence="7">
    <location>
        <begin position="79"/>
        <end position="98"/>
    </location>
</feature>
<sequence length="302" mass="32057">MLNGFLRNSKVRIGLGVFAAFLLLALLGPWFVSAVMHTTPRTIDYDALGQPPSAKHLLGTTLPGSDVLAQVIVGARGSVFVGITSAVLATVIAALVGVPSGFLGGRLDHGLTAFTNLFLTLPSFALTLIIAGYVQGAAWWVIALIIAAFEWPGGARTLRSQTMSLRGRDFTVAMRMLGESKTRLVFAEVMPHMTGIVSAMFLRACVAGVFAEAALSFLGIGTTGSVSWGTIISEAQGQSAILNGLWWWFVPPGLCIALLGTATALVNFGIDEISNPRLSAANRKLMKRFRRAARTAEPEVAR</sequence>
<dbReference type="Pfam" id="PF00528">
    <property type="entry name" value="BPD_transp_1"/>
    <property type="match status" value="1"/>
</dbReference>
<gene>
    <name evidence="9" type="ORF">E0H45_39405</name>
</gene>
<accession>A0A4R0GWT5</accession>
<comment type="caution">
    <text evidence="9">The sequence shown here is derived from an EMBL/GenBank/DDBJ whole genome shotgun (WGS) entry which is preliminary data.</text>
</comment>
<dbReference type="SUPFAM" id="SSF161098">
    <property type="entry name" value="MetI-like"/>
    <property type="match status" value="1"/>
</dbReference>
<keyword evidence="3" id="KW-1003">Cell membrane</keyword>
<evidence type="ECO:0000256" key="5">
    <source>
        <dbReference type="ARBA" id="ARBA00022989"/>
    </source>
</evidence>
<dbReference type="AlphaFoldDB" id="A0A4R0GWT5"/>
<evidence type="ECO:0000256" key="3">
    <source>
        <dbReference type="ARBA" id="ARBA00022475"/>
    </source>
</evidence>
<name>A0A4R0GWT5_9ACTN</name>
<dbReference type="Proteomes" id="UP000292346">
    <property type="component" value="Unassembled WGS sequence"/>
</dbReference>
<evidence type="ECO:0000313" key="10">
    <source>
        <dbReference type="Proteomes" id="UP000292346"/>
    </source>
</evidence>
<feature type="transmembrane region" description="Helical" evidence="7">
    <location>
        <begin position="110"/>
        <end position="131"/>
    </location>
</feature>
<evidence type="ECO:0000256" key="7">
    <source>
        <dbReference type="RuleBase" id="RU363032"/>
    </source>
</evidence>
<keyword evidence="5 7" id="KW-1133">Transmembrane helix</keyword>
<dbReference type="OrthoDB" id="6637947at2"/>
<organism evidence="9 10">
    <name type="scientific">Kribbella soli</name>
    <dbReference type="NCBI Taxonomy" id="1124743"/>
    <lineage>
        <taxon>Bacteria</taxon>
        <taxon>Bacillati</taxon>
        <taxon>Actinomycetota</taxon>
        <taxon>Actinomycetes</taxon>
        <taxon>Propionibacteriales</taxon>
        <taxon>Kribbellaceae</taxon>
        <taxon>Kribbella</taxon>
    </lineage>
</organism>
<evidence type="ECO:0000256" key="2">
    <source>
        <dbReference type="ARBA" id="ARBA00022448"/>
    </source>
</evidence>
<reference evidence="9 10" key="1">
    <citation type="submission" date="2019-02" db="EMBL/GenBank/DDBJ databases">
        <title>Kribbella capetownensis sp. nov. and Kribbella speibonae sp. nov., isolated from soil.</title>
        <authorList>
            <person name="Curtis S.M."/>
            <person name="Norton I."/>
            <person name="Everest G.J."/>
            <person name="Meyers P.R."/>
        </authorList>
    </citation>
    <scope>NUCLEOTIDE SEQUENCE [LARGE SCALE GENOMIC DNA]</scope>
    <source>
        <strain evidence="9 10">KCTC 29219</strain>
    </source>
</reference>
<keyword evidence="4 7" id="KW-0812">Transmembrane</keyword>
<keyword evidence="10" id="KW-1185">Reference proteome</keyword>
<keyword evidence="6 7" id="KW-0472">Membrane</keyword>
<dbReference type="PANTHER" id="PTHR43386:SF1">
    <property type="entry name" value="D,D-DIPEPTIDE TRANSPORT SYSTEM PERMEASE PROTEIN DDPC-RELATED"/>
    <property type="match status" value="1"/>
</dbReference>
<dbReference type="GO" id="GO:0005886">
    <property type="term" value="C:plasma membrane"/>
    <property type="evidence" value="ECO:0007669"/>
    <property type="project" value="UniProtKB-SubCell"/>
</dbReference>
<proteinExistence type="inferred from homology"/>
<dbReference type="RefSeq" id="WP_131347449.1">
    <property type="nucleotide sequence ID" value="NZ_SJJZ01000006.1"/>
</dbReference>
<dbReference type="EMBL" id="SJJZ01000006">
    <property type="protein sequence ID" value="TCC01573.1"/>
    <property type="molecule type" value="Genomic_DNA"/>
</dbReference>
<comment type="similarity">
    <text evidence="7">Belongs to the binding-protein-dependent transport system permease family.</text>
</comment>
<dbReference type="CDD" id="cd06261">
    <property type="entry name" value="TM_PBP2"/>
    <property type="match status" value="1"/>
</dbReference>
<evidence type="ECO:0000256" key="6">
    <source>
        <dbReference type="ARBA" id="ARBA00023136"/>
    </source>
</evidence>
<dbReference type="GO" id="GO:0071916">
    <property type="term" value="F:dipeptide transmembrane transporter activity"/>
    <property type="evidence" value="ECO:0007669"/>
    <property type="project" value="TreeGrafter"/>
</dbReference>
<evidence type="ECO:0000256" key="1">
    <source>
        <dbReference type="ARBA" id="ARBA00004651"/>
    </source>
</evidence>
<keyword evidence="2 7" id="KW-0813">Transport</keyword>
<feature type="domain" description="ABC transmembrane type-1" evidence="8">
    <location>
        <begin position="79"/>
        <end position="267"/>
    </location>
</feature>
<dbReference type="PROSITE" id="PS50928">
    <property type="entry name" value="ABC_TM1"/>
    <property type="match status" value="1"/>
</dbReference>
<feature type="transmembrane region" description="Helical" evidence="7">
    <location>
        <begin position="137"/>
        <end position="158"/>
    </location>
</feature>
<evidence type="ECO:0000313" key="9">
    <source>
        <dbReference type="EMBL" id="TCC01573.1"/>
    </source>
</evidence>
<dbReference type="InterPro" id="IPR000515">
    <property type="entry name" value="MetI-like"/>
</dbReference>
<dbReference type="Gene3D" id="1.10.3720.10">
    <property type="entry name" value="MetI-like"/>
    <property type="match status" value="1"/>
</dbReference>
<comment type="subcellular location">
    <subcellularLocation>
        <location evidence="1 7">Cell membrane</location>
        <topology evidence="1 7">Multi-pass membrane protein</topology>
    </subcellularLocation>
</comment>